<dbReference type="Proteomes" id="UP001056384">
    <property type="component" value="Chromosome 8"/>
</dbReference>
<feature type="compositionally biased region" description="Basic and acidic residues" evidence="1">
    <location>
        <begin position="337"/>
        <end position="350"/>
    </location>
</feature>
<feature type="region of interest" description="Disordered" evidence="1">
    <location>
        <begin position="414"/>
        <end position="463"/>
    </location>
</feature>
<evidence type="ECO:0000313" key="2">
    <source>
        <dbReference type="EMBL" id="USW56359.1"/>
    </source>
</evidence>
<dbReference type="AlphaFoldDB" id="A0A9Q9AVS7"/>
<protein>
    <submittedName>
        <fullName evidence="2">Uncharacterized protein</fullName>
    </submittedName>
</protein>
<feature type="compositionally biased region" description="Basic and acidic residues" evidence="1">
    <location>
        <begin position="307"/>
        <end position="319"/>
    </location>
</feature>
<feature type="compositionally biased region" description="Basic and acidic residues" evidence="1">
    <location>
        <begin position="291"/>
        <end position="300"/>
    </location>
</feature>
<feature type="compositionally biased region" description="Basic and acidic residues" evidence="1">
    <location>
        <begin position="172"/>
        <end position="187"/>
    </location>
</feature>
<keyword evidence="3" id="KW-1185">Reference proteome</keyword>
<reference evidence="2" key="1">
    <citation type="submission" date="2022-06" db="EMBL/GenBank/DDBJ databases">
        <title>Complete genome sequences of two strains of the flax pathogen Septoria linicola.</title>
        <authorList>
            <person name="Lapalu N."/>
            <person name="Simon A."/>
            <person name="Demenou B."/>
            <person name="Paumier D."/>
            <person name="Guillot M.-P."/>
            <person name="Gout L."/>
            <person name="Valade R."/>
        </authorList>
    </citation>
    <scope>NUCLEOTIDE SEQUENCE</scope>
    <source>
        <strain evidence="2">SE15195</strain>
    </source>
</reference>
<name>A0A9Q9AVS7_9PEZI</name>
<sequence>MPVYLLHGFKWPRPLIRIHIILQNLDDAAAEWLVSPGTTACMLDNFQQLFPDQMKHLPNLRFVEQFDPTDESTATNAPSQPFAYVADICQEVKLGVDIDEFRGKGVTGDQWSALMELRDKIAPEERPGWFVVVCGDEERWAPPLIETLQQAGQHNGIRRDSETESSLYSHRPSSERRAASRDGEPRGLKKLFGGFSRRRSQSSMHGPPQIKQQHPPMPSPPKSADKPPQLPVYGNFRTVSPVPPTAIELSTVPPTRAGDESSRSRSISPIEEEPSSTPGTEYSVSPMRTRRGSDDTKTPSRDVSPVEVRRAKSQLDRLRGVSPVTVRAPSPLSRQHKPSDISERVEKNDRSAPAPKVPTSQPERQNSGRKRRSLQKPQVGAPACYHPPMTTTEVAGADDDGAYEVITMAPRSTTPVLTRLDSKKRRSVTSPTKERTSPDTYKPKGSRFPVNPSGQPRRDSKGADAVFGQKLNQFDLVANNIENALNGMR</sequence>
<feature type="region of interest" description="Disordered" evidence="1">
    <location>
        <begin position="149"/>
        <end position="397"/>
    </location>
</feature>
<proteinExistence type="predicted"/>
<dbReference type="OrthoDB" id="371463at2759"/>
<dbReference type="EMBL" id="CP099425">
    <property type="protein sequence ID" value="USW56359.1"/>
    <property type="molecule type" value="Genomic_DNA"/>
</dbReference>
<evidence type="ECO:0000256" key="1">
    <source>
        <dbReference type="SAM" id="MobiDB-lite"/>
    </source>
</evidence>
<organism evidence="2 3">
    <name type="scientific">Septoria linicola</name>
    <dbReference type="NCBI Taxonomy" id="215465"/>
    <lineage>
        <taxon>Eukaryota</taxon>
        <taxon>Fungi</taxon>
        <taxon>Dikarya</taxon>
        <taxon>Ascomycota</taxon>
        <taxon>Pezizomycotina</taxon>
        <taxon>Dothideomycetes</taxon>
        <taxon>Dothideomycetidae</taxon>
        <taxon>Mycosphaerellales</taxon>
        <taxon>Mycosphaerellaceae</taxon>
        <taxon>Septoria</taxon>
    </lineage>
</organism>
<accession>A0A9Q9AVS7</accession>
<evidence type="ECO:0000313" key="3">
    <source>
        <dbReference type="Proteomes" id="UP001056384"/>
    </source>
</evidence>
<gene>
    <name evidence="2" type="ORF">Slin15195_G096780</name>
</gene>